<organism evidence="2">
    <name type="scientific">uncultured Desulfobacterium sp</name>
    <dbReference type="NCBI Taxonomy" id="201089"/>
    <lineage>
        <taxon>Bacteria</taxon>
        <taxon>Pseudomonadati</taxon>
        <taxon>Thermodesulfobacteriota</taxon>
        <taxon>Desulfobacteria</taxon>
        <taxon>Desulfobacterales</taxon>
        <taxon>Desulfobacteriaceae</taxon>
        <taxon>Desulfobacterium</taxon>
        <taxon>environmental samples</taxon>
    </lineage>
</organism>
<gene>
    <name evidence="2" type="ORF">N47_D30650</name>
</gene>
<dbReference type="EMBL" id="FR695874">
    <property type="protein sequence ID" value="CBX30256.1"/>
    <property type="molecule type" value="Genomic_DNA"/>
</dbReference>
<dbReference type="SMART" id="SM00849">
    <property type="entry name" value="Lactamase_B"/>
    <property type="match status" value="1"/>
</dbReference>
<dbReference type="InterPro" id="IPR036866">
    <property type="entry name" value="RibonucZ/Hydroxyglut_hydro"/>
</dbReference>
<evidence type="ECO:0000313" key="2">
    <source>
        <dbReference type="EMBL" id="CBX30256.1"/>
    </source>
</evidence>
<accession>E1YHY7</accession>
<proteinExistence type="predicted"/>
<reference evidence="2" key="1">
    <citation type="journal article" date="2011" name="Environ. Microbiol.">
        <title>Genomic insights into the metabolic potential of the polycyclic aromatic hydrocarbon degrading sulfate-reducing Deltaproteobacterium N47.</title>
        <authorList>
            <person name="Bergmann F."/>
            <person name="Selesi D."/>
            <person name="Weinmaier T."/>
            <person name="Tischler P."/>
            <person name="Rattei T."/>
            <person name="Meckenstock R.U."/>
        </authorList>
    </citation>
    <scope>NUCLEOTIDE SEQUENCE</scope>
</reference>
<dbReference type="AlphaFoldDB" id="E1YHY7"/>
<dbReference type="PANTHER" id="PTHR23131">
    <property type="entry name" value="ENDORIBONUCLEASE LACTB2"/>
    <property type="match status" value="1"/>
</dbReference>
<dbReference type="InterPro" id="IPR001279">
    <property type="entry name" value="Metallo-B-lactamas"/>
</dbReference>
<dbReference type="Gene3D" id="3.60.15.10">
    <property type="entry name" value="Ribonuclease Z/Hydroxyacylglutathione hydrolase-like"/>
    <property type="match status" value="1"/>
</dbReference>
<dbReference type="SUPFAM" id="SSF56281">
    <property type="entry name" value="Metallo-hydrolase/oxidoreductase"/>
    <property type="match status" value="1"/>
</dbReference>
<name>E1YHY7_9BACT</name>
<dbReference type="Pfam" id="PF00753">
    <property type="entry name" value="Lactamase_B"/>
    <property type="match status" value="1"/>
</dbReference>
<dbReference type="PANTHER" id="PTHR23131:SF4">
    <property type="entry name" value="METALLO-BETA-LACTAMASE SUPERFAMILY POTEIN"/>
    <property type="match status" value="1"/>
</dbReference>
<evidence type="ECO:0000259" key="1">
    <source>
        <dbReference type="SMART" id="SM00849"/>
    </source>
</evidence>
<dbReference type="InterPro" id="IPR050662">
    <property type="entry name" value="Sec-metab_biosynth-thioest"/>
</dbReference>
<feature type="domain" description="Metallo-beta-lactamase" evidence="1">
    <location>
        <begin position="27"/>
        <end position="239"/>
    </location>
</feature>
<protein>
    <recommendedName>
        <fullName evidence="1">Metallo-beta-lactamase domain-containing protein</fullName>
    </recommendedName>
</protein>
<sequence>MLIPRCIMLSNLPIKRIPLPTPFPVGDVNAYLIISDPLTIIDPGLYYQPAEDFLNRSLKESGLELKDIKRIVITHGHPDHYGIAGKIQREAGSEVLVRDSEVEKLELTPGYIENMLKTMLTTGITREALKMDGLYRGEVPFTHPIDSIKTYSGDCLLGFDGFELRLLHTPGHSGGHTSLFWEDKGVLFSGDMLLPKITAITLIDYDPRKKNLRGRSLAHMLKSMELVGNINPSLCLPGHGDPVSEPSALARSRIEFHKGRLEEIYNIVPAGRESAAAPYSLSRVYYPHVKGFDIFLAVVEVVSHLDYLADEGRIEEYIDEKGVSRFYRRQH</sequence>